<dbReference type="Pfam" id="PF15206">
    <property type="entry name" value="FAM209"/>
    <property type="match status" value="1"/>
</dbReference>
<protein>
    <submittedName>
        <fullName evidence="2">Uncharacterized protein</fullName>
    </submittedName>
</protein>
<dbReference type="PROSITE" id="PS51257">
    <property type="entry name" value="PROKAR_LIPOPROTEIN"/>
    <property type="match status" value="1"/>
</dbReference>
<feature type="signal peptide" evidence="1">
    <location>
        <begin position="1"/>
        <end position="19"/>
    </location>
</feature>
<organism evidence="2 3">
    <name type="scientific">Moschus moschiferus</name>
    <name type="common">Siberian musk deer</name>
    <name type="synonym">Moschus sibiricus</name>
    <dbReference type="NCBI Taxonomy" id="68415"/>
    <lineage>
        <taxon>Eukaryota</taxon>
        <taxon>Metazoa</taxon>
        <taxon>Chordata</taxon>
        <taxon>Craniata</taxon>
        <taxon>Vertebrata</taxon>
        <taxon>Euteleostomi</taxon>
        <taxon>Mammalia</taxon>
        <taxon>Eutheria</taxon>
        <taxon>Laurasiatheria</taxon>
        <taxon>Artiodactyla</taxon>
        <taxon>Ruminantia</taxon>
        <taxon>Pecora</taxon>
        <taxon>Moschidae</taxon>
        <taxon>Moschus</taxon>
    </lineage>
</organism>
<reference evidence="2" key="1">
    <citation type="submission" date="2025-08" db="UniProtKB">
        <authorList>
            <consortium name="Ensembl"/>
        </authorList>
    </citation>
    <scope>IDENTIFICATION</scope>
</reference>
<feature type="chain" id="PRO_5034595900" evidence="1">
    <location>
        <begin position="20"/>
        <end position="172"/>
    </location>
</feature>
<evidence type="ECO:0000313" key="2">
    <source>
        <dbReference type="Ensembl" id="ENSMMSP00000000879.1"/>
    </source>
</evidence>
<name>A0A8C6CR49_MOSMO</name>
<dbReference type="PANTHER" id="PTHR35157:SF1">
    <property type="entry name" value="PROTEIN FAM209A"/>
    <property type="match status" value="1"/>
</dbReference>
<dbReference type="InterPro" id="IPR027943">
    <property type="entry name" value="FAM209"/>
</dbReference>
<keyword evidence="1" id="KW-0732">Signal</keyword>
<dbReference type="AlphaFoldDB" id="A0A8C6CR49"/>
<evidence type="ECO:0000256" key="1">
    <source>
        <dbReference type="SAM" id="SignalP"/>
    </source>
</evidence>
<dbReference type="Ensembl" id="ENSMMST00000000951.1">
    <property type="protein sequence ID" value="ENSMMSP00000000879.1"/>
    <property type="gene ID" value="ENSMMSG00000000693.1"/>
</dbReference>
<accession>A0A8C6CR49</accession>
<sequence>MWSLKSFLCLSMGVSCVYALMFTSLREKAEEIQGKVLCGGHFLIWQNLQEQAQDWLEIPLLWLFFIVLMYVTVKLTGESGESRVQTPAALQGHSFGSLRRKKVKTSSEEVYMFHTLTLLEMDLVKCVSRVQNLKLATSTSSNLNPLNVEVPGGLACCDSWGRGESDTTEQLN</sequence>
<reference evidence="2" key="2">
    <citation type="submission" date="2025-09" db="UniProtKB">
        <authorList>
            <consortium name="Ensembl"/>
        </authorList>
    </citation>
    <scope>IDENTIFICATION</scope>
</reference>
<keyword evidence="3" id="KW-1185">Reference proteome</keyword>
<dbReference type="Proteomes" id="UP000694544">
    <property type="component" value="Unplaced"/>
</dbReference>
<proteinExistence type="predicted"/>
<dbReference type="PANTHER" id="PTHR35157">
    <property type="entry name" value="PROTEIN FAM209A"/>
    <property type="match status" value="1"/>
</dbReference>
<evidence type="ECO:0000313" key="3">
    <source>
        <dbReference type="Proteomes" id="UP000694544"/>
    </source>
</evidence>
<dbReference type="GeneTree" id="ENSGT00390000005057"/>